<evidence type="ECO:0000313" key="2">
    <source>
        <dbReference type="Proteomes" id="UP001460888"/>
    </source>
</evidence>
<dbReference type="SUPFAM" id="SSF54637">
    <property type="entry name" value="Thioesterase/thiol ester dehydrase-isomerase"/>
    <property type="match status" value="1"/>
</dbReference>
<gene>
    <name evidence="1" type="ORF">SADO_08622</name>
</gene>
<dbReference type="CDD" id="cd03443">
    <property type="entry name" value="PaaI_thioesterase"/>
    <property type="match status" value="1"/>
</dbReference>
<dbReference type="Pfam" id="PF14539">
    <property type="entry name" value="DUF4442"/>
    <property type="match status" value="1"/>
</dbReference>
<dbReference type="EMBL" id="APND01000002">
    <property type="protein sequence ID" value="MES1929307.1"/>
    <property type="molecule type" value="Genomic_DNA"/>
</dbReference>
<keyword evidence="2" id="KW-1185">Reference proteome</keyword>
<organism evidence="1 2">
    <name type="scientific">Salinisphaera dokdonensis CL-ES53</name>
    <dbReference type="NCBI Taxonomy" id="1304272"/>
    <lineage>
        <taxon>Bacteria</taxon>
        <taxon>Pseudomonadati</taxon>
        <taxon>Pseudomonadota</taxon>
        <taxon>Gammaproteobacteria</taxon>
        <taxon>Salinisphaerales</taxon>
        <taxon>Salinisphaeraceae</taxon>
        <taxon>Salinisphaera</taxon>
    </lineage>
</organism>
<dbReference type="InterPro" id="IPR029069">
    <property type="entry name" value="HotDog_dom_sf"/>
</dbReference>
<sequence length="150" mass="16334">MKLPDIRSIYALPGGRRLLSRGIGWVAPYSGSIGAKVEALADGHVRLRMPDRRANRNHLNSIHACAMATLAETTAGLSVLYSLPADMRGIAVHLGTDYHAKARRPITATARWSVPAAGETVERDIEVLMHDRNDVLVAASIVRYRMGPRG</sequence>
<name>A0ABV2B1A7_9GAMM</name>
<accession>A0ABV2B1A7</accession>
<evidence type="ECO:0008006" key="3">
    <source>
        <dbReference type="Google" id="ProtNLM"/>
    </source>
</evidence>
<protein>
    <recommendedName>
        <fullName evidence="3">DUF4442 domain-containing protein</fullName>
    </recommendedName>
</protein>
<dbReference type="InterPro" id="IPR027961">
    <property type="entry name" value="DUF4442"/>
</dbReference>
<dbReference type="Gene3D" id="3.10.129.10">
    <property type="entry name" value="Hotdog Thioesterase"/>
    <property type="match status" value="1"/>
</dbReference>
<proteinExistence type="predicted"/>
<reference evidence="1 2" key="1">
    <citation type="submission" date="2013-03" db="EMBL/GenBank/DDBJ databases">
        <title>Salinisphaera dokdonensis CL-ES53 Genome Sequencing.</title>
        <authorList>
            <person name="Li C."/>
            <person name="Lai Q."/>
            <person name="Shao Z."/>
        </authorList>
    </citation>
    <scope>NUCLEOTIDE SEQUENCE [LARGE SCALE GENOMIC DNA]</scope>
    <source>
        <strain evidence="1 2">CL-ES53</strain>
    </source>
</reference>
<evidence type="ECO:0000313" key="1">
    <source>
        <dbReference type="EMBL" id="MES1929307.1"/>
    </source>
</evidence>
<dbReference type="Proteomes" id="UP001460888">
    <property type="component" value="Unassembled WGS sequence"/>
</dbReference>
<dbReference type="RefSeq" id="WP_353110798.1">
    <property type="nucleotide sequence ID" value="NZ_APND01000002.1"/>
</dbReference>
<comment type="caution">
    <text evidence="1">The sequence shown here is derived from an EMBL/GenBank/DDBJ whole genome shotgun (WGS) entry which is preliminary data.</text>
</comment>